<proteinExistence type="predicted"/>
<evidence type="ECO:0000313" key="2">
    <source>
        <dbReference type="EMBL" id="VDN35227.1"/>
    </source>
</evidence>
<protein>
    <submittedName>
        <fullName evidence="2">Uncharacterized protein</fullName>
    </submittedName>
</protein>
<dbReference type="OrthoDB" id="191061at2759"/>
<dbReference type="Proteomes" id="UP000271889">
    <property type="component" value="Unassembled WGS sequence"/>
</dbReference>
<accession>A0A3P7NLP1</accession>
<dbReference type="AlphaFoldDB" id="A0A3P7NLP1"/>
<evidence type="ECO:0000256" key="1">
    <source>
        <dbReference type="SAM" id="MobiDB-lite"/>
    </source>
</evidence>
<keyword evidence="3" id="KW-1185">Reference proteome</keyword>
<sequence length="51" mass="5927">MERHRKNMQAQSQVAYTGELDKRKKMEEVRPNFVQAEDSGKISALLYITVT</sequence>
<name>A0A3P7NLP1_CYLGO</name>
<organism evidence="2 3">
    <name type="scientific">Cylicostephanus goldi</name>
    <name type="common">Nematode worm</name>
    <dbReference type="NCBI Taxonomy" id="71465"/>
    <lineage>
        <taxon>Eukaryota</taxon>
        <taxon>Metazoa</taxon>
        <taxon>Ecdysozoa</taxon>
        <taxon>Nematoda</taxon>
        <taxon>Chromadorea</taxon>
        <taxon>Rhabditida</taxon>
        <taxon>Rhabditina</taxon>
        <taxon>Rhabditomorpha</taxon>
        <taxon>Strongyloidea</taxon>
        <taxon>Strongylidae</taxon>
        <taxon>Cylicostephanus</taxon>
    </lineage>
</organism>
<dbReference type="EMBL" id="UYRV01126358">
    <property type="protein sequence ID" value="VDN35227.1"/>
    <property type="molecule type" value="Genomic_DNA"/>
</dbReference>
<gene>
    <name evidence="2" type="ORF">CGOC_LOCUS12870</name>
</gene>
<evidence type="ECO:0000313" key="3">
    <source>
        <dbReference type="Proteomes" id="UP000271889"/>
    </source>
</evidence>
<feature type="region of interest" description="Disordered" evidence="1">
    <location>
        <begin position="1"/>
        <end position="22"/>
    </location>
</feature>
<reference evidence="2 3" key="1">
    <citation type="submission" date="2018-11" db="EMBL/GenBank/DDBJ databases">
        <authorList>
            <consortium name="Pathogen Informatics"/>
        </authorList>
    </citation>
    <scope>NUCLEOTIDE SEQUENCE [LARGE SCALE GENOMIC DNA]</scope>
</reference>